<gene>
    <name evidence="1" type="ORF">BR63_11215</name>
</gene>
<reference evidence="1 2" key="1">
    <citation type="journal article" date="2019" name="Front. Microbiol.">
        <title>Thermoanaerosceptrum fracticalcis gen. nov. sp. nov., a Novel Fumarate-Fermenting Microorganism From a Deep Fractured Carbonate Aquifer of the US Great Basin.</title>
        <authorList>
            <person name="Hamilton-Brehm S.D."/>
            <person name="Stewart L.E."/>
            <person name="Zavarin M."/>
            <person name="Caldwell M."/>
            <person name="Lawson P.A."/>
            <person name="Onstott T.C."/>
            <person name="Grzymski J."/>
            <person name="Neveux I."/>
            <person name="Lollar B.S."/>
            <person name="Russell C.E."/>
            <person name="Moser D.P."/>
        </authorList>
    </citation>
    <scope>NUCLEOTIDE SEQUENCE [LARGE SCALE GENOMIC DNA]</scope>
    <source>
        <strain evidence="1 2">DRI-13</strain>
    </source>
</reference>
<organism evidence="1 2">
    <name type="scientific">Thermanaerosceptrum fracticalcis</name>
    <dbReference type="NCBI Taxonomy" id="1712410"/>
    <lineage>
        <taxon>Bacteria</taxon>
        <taxon>Bacillati</taxon>
        <taxon>Bacillota</taxon>
        <taxon>Clostridia</taxon>
        <taxon>Eubacteriales</taxon>
        <taxon>Peptococcaceae</taxon>
        <taxon>Thermanaerosceptrum</taxon>
    </lineage>
</organism>
<name>A0A7G6E8J6_THEFR</name>
<evidence type="ECO:0000313" key="1">
    <source>
        <dbReference type="EMBL" id="QNB48400.1"/>
    </source>
</evidence>
<dbReference type="KEGG" id="tfr:BR63_11215"/>
<protein>
    <submittedName>
        <fullName evidence="1">Uncharacterized protein</fullName>
    </submittedName>
</protein>
<evidence type="ECO:0000313" key="2">
    <source>
        <dbReference type="Proteomes" id="UP000515847"/>
    </source>
</evidence>
<dbReference type="EMBL" id="CP045798">
    <property type="protein sequence ID" value="QNB48400.1"/>
    <property type="molecule type" value="Genomic_DNA"/>
</dbReference>
<dbReference type="Proteomes" id="UP000515847">
    <property type="component" value="Chromosome"/>
</dbReference>
<dbReference type="AlphaFoldDB" id="A0A7G6E8J6"/>
<proteinExistence type="predicted"/>
<keyword evidence="2" id="KW-1185">Reference proteome</keyword>
<sequence>MVSYLNERVPFRAFKDSKKYKDDISVQVNGKIWLIKRGETVYIPRFVYLAIDQAERQLAEAANFQLELTQKFEENRTVLS</sequence>
<accession>A0A7G6E8J6</accession>
<dbReference type="OrthoDB" id="1862603at2"/>